<dbReference type="Gene3D" id="3.40.1080.20">
    <property type="entry name" value="Acetyl-CoA hydrolase/transferase C-terminal domain"/>
    <property type="match status" value="1"/>
</dbReference>
<keyword evidence="2" id="KW-0378">Hydrolase</keyword>
<feature type="domain" description="Acetyl-CoA hydrolase/transferase C-terminal" evidence="1">
    <location>
        <begin position="334"/>
        <end position="497"/>
    </location>
</feature>
<dbReference type="RefSeq" id="WP_222874593.1">
    <property type="nucleotide sequence ID" value="NZ_AP023361.1"/>
</dbReference>
<dbReference type="Proteomes" id="UP000515317">
    <property type="component" value="Chromosome"/>
</dbReference>
<dbReference type="PANTHER" id="PTHR21432:SF20">
    <property type="entry name" value="ACETYL-COA HYDROLASE"/>
    <property type="match status" value="1"/>
</dbReference>
<proteinExistence type="predicted"/>
<dbReference type="AlphaFoldDB" id="A0A6S6QI46"/>
<dbReference type="InterPro" id="IPR026888">
    <property type="entry name" value="AcetylCoA_hyd_C"/>
</dbReference>
<sequence length="612" mass="67147">MKKPGPPARFTDPEALADAIVRKVGRKIVLALPLGLGKANHVANALYQRAVADPWISLNIFTALTLEPPRAGSEIEKRFLGPINERLFGSYPGLLYAEALRDGTLPPNVEVNEFFMLAGRWLNVPQMQRHYIAANYTQALNYVLDRGANVVAQLVARKGMRYSIASNTDMTLDMLTAKKAGRADFLFVGQVNSELPFMEGEADLPSTAFTHILESEDTDFPLFAPPKEPVDFTDHAVGVHVARLVPDGGTLQIGIGSMADAVVHALILRHKNNIEFRKAVGNLSPHEGGHLGRFKVGLYGASEMLVDGFLELIRAGVLKRIGDGAVLHAGFFLGPKSFYKELRDMPKKERARIKMTAISYVNSLLVDEAKKRKARTDARFVNTAMMATLNGAVISDGLEDGRVVSGVGGQHDFVTQAFALDGARSIITLNATRHSKGETISNIVWNYGHTTVPRHLKDIIVTEYGVADLRGKTDRDTIAAMLNIADSRFQPELLAKAKASAKIEGDYEIPAAARSNTPERIEQALSAMKKSFPVFPFGTDFTAEEQILLPALAKLKAASGSRKDMLKLAWRGYSVELSREKEEALRRIGFDRPRGMKNIFYAALVRAALKDT</sequence>
<evidence type="ECO:0000259" key="1">
    <source>
        <dbReference type="Pfam" id="PF13336"/>
    </source>
</evidence>
<dbReference type="PANTHER" id="PTHR21432">
    <property type="entry name" value="ACETYL-COA HYDROLASE-RELATED"/>
    <property type="match status" value="1"/>
</dbReference>
<dbReference type="Gene3D" id="3.30.750.70">
    <property type="entry name" value="4-hydroxybutyrate coenzyme like domains"/>
    <property type="match status" value="1"/>
</dbReference>
<protein>
    <submittedName>
        <fullName evidence="2">Acetyl-CoA hydrolase</fullName>
    </submittedName>
</protein>
<dbReference type="GO" id="GO:0006083">
    <property type="term" value="P:acetate metabolic process"/>
    <property type="evidence" value="ECO:0007669"/>
    <property type="project" value="InterPro"/>
</dbReference>
<dbReference type="InterPro" id="IPR046433">
    <property type="entry name" value="ActCoA_hydro"/>
</dbReference>
<dbReference type="InterPro" id="IPR038460">
    <property type="entry name" value="AcetylCoA_hyd_C_sf"/>
</dbReference>
<dbReference type="InterPro" id="IPR037171">
    <property type="entry name" value="NagB/RpiA_transferase-like"/>
</dbReference>
<dbReference type="GO" id="GO:0008775">
    <property type="term" value="F:acetate CoA-transferase activity"/>
    <property type="evidence" value="ECO:0007669"/>
    <property type="project" value="InterPro"/>
</dbReference>
<gene>
    <name evidence="2" type="ORF">IZ6_16380</name>
</gene>
<dbReference type="Pfam" id="PF13336">
    <property type="entry name" value="AcetylCoA_hyd_C"/>
    <property type="match status" value="1"/>
</dbReference>
<evidence type="ECO:0000313" key="2">
    <source>
        <dbReference type="EMBL" id="BCJ90903.1"/>
    </source>
</evidence>
<reference evidence="2 3" key="1">
    <citation type="submission" date="2020-08" db="EMBL/GenBank/DDBJ databases">
        <title>Genome sequence of Rhizobiales bacterium strain IZ6.</title>
        <authorList>
            <person name="Nakai R."/>
            <person name="Naganuma T."/>
        </authorList>
    </citation>
    <scope>NUCLEOTIDE SEQUENCE [LARGE SCALE GENOMIC DNA]</scope>
    <source>
        <strain evidence="2 3">IZ6</strain>
    </source>
</reference>
<dbReference type="KEGG" id="tso:IZ6_16380"/>
<organism evidence="2 3">
    <name type="scientific">Terrihabitans soli</name>
    <dbReference type="NCBI Taxonomy" id="708113"/>
    <lineage>
        <taxon>Bacteria</taxon>
        <taxon>Pseudomonadati</taxon>
        <taxon>Pseudomonadota</taxon>
        <taxon>Alphaproteobacteria</taxon>
        <taxon>Hyphomicrobiales</taxon>
        <taxon>Terrihabitans</taxon>
    </lineage>
</organism>
<dbReference type="GO" id="GO:0016787">
    <property type="term" value="F:hydrolase activity"/>
    <property type="evidence" value="ECO:0007669"/>
    <property type="project" value="UniProtKB-KW"/>
</dbReference>
<keyword evidence="3" id="KW-1185">Reference proteome</keyword>
<name>A0A6S6QI46_9HYPH</name>
<accession>A0A6S6QI46</accession>
<dbReference type="SUPFAM" id="SSF100950">
    <property type="entry name" value="NagB/RpiA/CoA transferase-like"/>
    <property type="match status" value="1"/>
</dbReference>
<evidence type="ECO:0000313" key="3">
    <source>
        <dbReference type="Proteomes" id="UP000515317"/>
    </source>
</evidence>
<dbReference type="EMBL" id="AP023361">
    <property type="protein sequence ID" value="BCJ90903.1"/>
    <property type="molecule type" value="Genomic_DNA"/>
</dbReference>